<keyword evidence="2" id="KW-1185">Reference proteome</keyword>
<evidence type="ECO:0000313" key="2">
    <source>
        <dbReference type="Proteomes" id="UP001552479"/>
    </source>
</evidence>
<proteinExistence type="predicted"/>
<sequence>MNARTNTHPCDDENTRTGEASCLTCAVLVMKRAAALREGLTAVEEVENRRREHVRNGHR</sequence>
<protein>
    <submittedName>
        <fullName evidence="1">Uncharacterized protein</fullName>
    </submittedName>
</protein>
<dbReference type="Proteomes" id="UP001552479">
    <property type="component" value="Unassembled WGS sequence"/>
</dbReference>
<comment type="caution">
    <text evidence="1">The sequence shown here is derived from an EMBL/GenBank/DDBJ whole genome shotgun (WGS) entry which is preliminary data.</text>
</comment>
<dbReference type="EMBL" id="JBFASG010000032">
    <property type="protein sequence ID" value="MEV4926335.1"/>
    <property type="molecule type" value="Genomic_DNA"/>
</dbReference>
<gene>
    <name evidence="1" type="ORF">AB0L03_26500</name>
</gene>
<accession>A0ABV3J0Y5</accession>
<dbReference type="RefSeq" id="WP_366089758.1">
    <property type="nucleotide sequence ID" value="NZ_JBFASG010000032.1"/>
</dbReference>
<name>A0ABV3J0Y5_9ACTN</name>
<organism evidence="1 2">
    <name type="scientific">Streptomyces roseoverticillatus</name>
    <dbReference type="NCBI Taxonomy" id="66429"/>
    <lineage>
        <taxon>Bacteria</taxon>
        <taxon>Bacillati</taxon>
        <taxon>Actinomycetota</taxon>
        <taxon>Actinomycetes</taxon>
        <taxon>Kitasatosporales</taxon>
        <taxon>Streptomycetaceae</taxon>
        <taxon>Streptomyces</taxon>
    </lineage>
</organism>
<reference evidence="1 2" key="1">
    <citation type="submission" date="2024-06" db="EMBL/GenBank/DDBJ databases">
        <title>The Natural Products Discovery Center: Release of the First 8490 Sequenced Strains for Exploring Actinobacteria Biosynthetic Diversity.</title>
        <authorList>
            <person name="Kalkreuter E."/>
            <person name="Kautsar S.A."/>
            <person name="Yang D."/>
            <person name="Bader C.D."/>
            <person name="Teijaro C.N."/>
            <person name="Fluegel L."/>
            <person name="Davis C.M."/>
            <person name="Simpson J.R."/>
            <person name="Lauterbach L."/>
            <person name="Steele A.D."/>
            <person name="Gui C."/>
            <person name="Meng S."/>
            <person name="Li G."/>
            <person name="Viehrig K."/>
            <person name="Ye F."/>
            <person name="Su P."/>
            <person name="Kiefer A.F."/>
            <person name="Nichols A."/>
            <person name="Cepeda A.J."/>
            <person name="Yan W."/>
            <person name="Fan B."/>
            <person name="Jiang Y."/>
            <person name="Adhikari A."/>
            <person name="Zheng C.-J."/>
            <person name="Schuster L."/>
            <person name="Cowan T.M."/>
            <person name="Smanski M.J."/>
            <person name="Chevrette M.G."/>
            <person name="De Carvalho L.P.S."/>
            <person name="Shen B."/>
        </authorList>
    </citation>
    <scope>NUCLEOTIDE SEQUENCE [LARGE SCALE GENOMIC DNA]</scope>
    <source>
        <strain evidence="1 2">NPDC053791</strain>
    </source>
</reference>
<evidence type="ECO:0000313" key="1">
    <source>
        <dbReference type="EMBL" id="MEV4926335.1"/>
    </source>
</evidence>